<comment type="caution">
    <text evidence="2">The sequence shown here is derived from an EMBL/GenBank/DDBJ whole genome shotgun (WGS) entry which is preliminary data.</text>
</comment>
<accession>A0A699YMT9</accession>
<dbReference type="AlphaFoldDB" id="A0A699YMT9"/>
<feature type="non-terminal residue" evidence="2">
    <location>
        <position position="1"/>
    </location>
</feature>
<dbReference type="EMBL" id="BLLF01000394">
    <property type="protein sequence ID" value="GFH11330.1"/>
    <property type="molecule type" value="Genomic_DNA"/>
</dbReference>
<dbReference type="SUPFAM" id="SSF50022">
    <property type="entry name" value="ISP domain"/>
    <property type="match status" value="1"/>
</dbReference>
<sequence>MQAGTLHAVGTLQPVLSRRVRNICSVIRDAGSQGVSGDPEQKFRQYGPSFGKKYSLPPAAWLQQAPRVRMRSVEDRKLDDLLELVVLNERISGRLPPWEARQRLEYLKLRRRNWEAIYHYITETDTVATLAMIEEANRMVEEALSDEEQQRTGVGALQAKLLELQRQVNEASSKLQQTQSRVEQNLHRVNELKAEAAALERMRSSTTEAHGPAPGPSLAPVSSTAALYGEAGVCTAAWRWRTPFATSGIQLSSASGRCTKMPSTAFCRDVAVAALPCSEKDGFIWVWPGDGAPPE</sequence>
<feature type="coiled-coil region" evidence="1">
    <location>
        <begin position="130"/>
        <end position="209"/>
    </location>
</feature>
<keyword evidence="3" id="KW-1185">Reference proteome</keyword>
<evidence type="ECO:0000313" key="3">
    <source>
        <dbReference type="Proteomes" id="UP000485058"/>
    </source>
</evidence>
<feature type="non-terminal residue" evidence="2">
    <location>
        <position position="295"/>
    </location>
</feature>
<reference evidence="2 3" key="1">
    <citation type="submission" date="2020-02" db="EMBL/GenBank/DDBJ databases">
        <title>Draft genome sequence of Haematococcus lacustris strain NIES-144.</title>
        <authorList>
            <person name="Morimoto D."/>
            <person name="Nakagawa S."/>
            <person name="Yoshida T."/>
            <person name="Sawayama S."/>
        </authorList>
    </citation>
    <scope>NUCLEOTIDE SEQUENCE [LARGE SCALE GENOMIC DNA]</scope>
    <source>
        <strain evidence="2 3">NIES-144</strain>
    </source>
</reference>
<dbReference type="GO" id="GO:0051537">
    <property type="term" value="F:2 iron, 2 sulfur cluster binding"/>
    <property type="evidence" value="ECO:0007669"/>
    <property type="project" value="InterPro"/>
</dbReference>
<name>A0A699YMT9_HAELA</name>
<proteinExistence type="predicted"/>
<dbReference type="Proteomes" id="UP000485058">
    <property type="component" value="Unassembled WGS sequence"/>
</dbReference>
<protein>
    <submittedName>
        <fullName evidence="2">Rieske domain-containing protein</fullName>
    </submittedName>
</protein>
<dbReference type="InterPro" id="IPR036922">
    <property type="entry name" value="Rieske_2Fe-2S_sf"/>
</dbReference>
<evidence type="ECO:0000313" key="2">
    <source>
        <dbReference type="EMBL" id="GFH11330.1"/>
    </source>
</evidence>
<keyword evidence="1" id="KW-0175">Coiled coil</keyword>
<dbReference type="Gene3D" id="2.102.10.10">
    <property type="entry name" value="Rieske [2Fe-2S] iron-sulphur domain"/>
    <property type="match status" value="1"/>
</dbReference>
<evidence type="ECO:0000256" key="1">
    <source>
        <dbReference type="SAM" id="Coils"/>
    </source>
</evidence>
<organism evidence="2 3">
    <name type="scientific">Haematococcus lacustris</name>
    <name type="common">Green alga</name>
    <name type="synonym">Haematococcus pluvialis</name>
    <dbReference type="NCBI Taxonomy" id="44745"/>
    <lineage>
        <taxon>Eukaryota</taxon>
        <taxon>Viridiplantae</taxon>
        <taxon>Chlorophyta</taxon>
        <taxon>core chlorophytes</taxon>
        <taxon>Chlorophyceae</taxon>
        <taxon>CS clade</taxon>
        <taxon>Chlamydomonadales</taxon>
        <taxon>Haematococcaceae</taxon>
        <taxon>Haematococcus</taxon>
    </lineage>
</organism>
<gene>
    <name evidence="2" type="ORF">HaLaN_06812</name>
</gene>